<reference evidence="4 5" key="1">
    <citation type="journal article" date="2007" name="Int. J. Syst. Evol. Microbiol.">
        <title>Paenibacillus ginsengarvi sp. nov., isolated from soil from ginseng cultivation.</title>
        <authorList>
            <person name="Yoon M.H."/>
            <person name="Ten L.N."/>
            <person name="Im W.T."/>
        </authorList>
    </citation>
    <scope>NUCLEOTIDE SEQUENCE [LARGE SCALE GENOMIC DNA]</scope>
    <source>
        <strain evidence="4 5">KCTC 13059</strain>
    </source>
</reference>
<gene>
    <name evidence="4" type="ORF">D7M11_03900</name>
</gene>
<name>A0A3B0CLW8_9BACL</name>
<evidence type="ECO:0000313" key="5">
    <source>
        <dbReference type="Proteomes" id="UP000282311"/>
    </source>
</evidence>
<dbReference type="SMART" id="SM00028">
    <property type="entry name" value="TPR"/>
    <property type="match status" value="2"/>
</dbReference>
<keyword evidence="5" id="KW-1185">Reference proteome</keyword>
<comment type="caution">
    <text evidence="4">The sequence shown here is derived from an EMBL/GenBank/DDBJ whole genome shotgun (WGS) entry which is preliminary data.</text>
</comment>
<protein>
    <submittedName>
        <fullName evidence="4">Tetratricopeptide repeat protein</fullName>
    </submittedName>
</protein>
<dbReference type="InterPro" id="IPR028956">
    <property type="entry name" value="Imm51"/>
</dbReference>
<proteinExistence type="predicted"/>
<evidence type="ECO:0000256" key="1">
    <source>
        <dbReference type="PROSITE-ProRule" id="PRU00339"/>
    </source>
</evidence>
<dbReference type="InterPro" id="IPR011716">
    <property type="entry name" value="TPR-3"/>
</dbReference>
<evidence type="ECO:0000313" key="4">
    <source>
        <dbReference type="EMBL" id="RKN86383.1"/>
    </source>
</evidence>
<dbReference type="PROSITE" id="PS50005">
    <property type="entry name" value="TPR"/>
    <property type="match status" value="1"/>
</dbReference>
<dbReference type="Gene3D" id="1.25.40.10">
    <property type="entry name" value="Tetratricopeptide repeat domain"/>
    <property type="match status" value="1"/>
</dbReference>
<organism evidence="4 5">
    <name type="scientific">Paenibacillus ginsengarvi</name>
    <dbReference type="NCBI Taxonomy" id="400777"/>
    <lineage>
        <taxon>Bacteria</taxon>
        <taxon>Bacillati</taxon>
        <taxon>Bacillota</taxon>
        <taxon>Bacilli</taxon>
        <taxon>Bacillales</taxon>
        <taxon>Paenibacillaceae</taxon>
        <taxon>Paenibacillus</taxon>
    </lineage>
</organism>
<dbReference type="AlphaFoldDB" id="A0A3B0CLW8"/>
<dbReference type="SUPFAM" id="SSF48452">
    <property type="entry name" value="TPR-like"/>
    <property type="match status" value="1"/>
</dbReference>
<sequence>MERDYELLSHLARAMNNMERYEDALQLLLKMKDQGEQDPLWHFRLGYSFYYLKRYEEAEKAFEFASNLDPADESAMMFLDWSRQESKRLKQKGKQSVRAKREQSSDTGKEKDPSTPNLEPFQLVEHESGRMSVILNVGTYKEGIFQERADEGFEGSGYDWGSLAAVFLAERMPQLASLVHFDPEGSMFCAYADDREALQSFAIAFKEACEDDAVIRDLFSRAELD</sequence>
<dbReference type="EMBL" id="RBAH01000002">
    <property type="protein sequence ID" value="RKN86383.1"/>
    <property type="molecule type" value="Genomic_DNA"/>
</dbReference>
<evidence type="ECO:0000256" key="2">
    <source>
        <dbReference type="SAM" id="Coils"/>
    </source>
</evidence>
<keyword evidence="2" id="KW-0175">Coiled coil</keyword>
<feature type="region of interest" description="Disordered" evidence="3">
    <location>
        <begin position="87"/>
        <end position="120"/>
    </location>
</feature>
<dbReference type="RefSeq" id="WP_120746073.1">
    <property type="nucleotide sequence ID" value="NZ_RBAH01000002.1"/>
</dbReference>
<feature type="compositionally biased region" description="Basic residues" evidence="3">
    <location>
        <begin position="89"/>
        <end position="98"/>
    </location>
</feature>
<evidence type="ECO:0000256" key="3">
    <source>
        <dbReference type="SAM" id="MobiDB-lite"/>
    </source>
</evidence>
<feature type="repeat" description="TPR" evidence="1">
    <location>
        <begin position="39"/>
        <end position="72"/>
    </location>
</feature>
<dbReference type="Pfam" id="PF07720">
    <property type="entry name" value="TPR_3"/>
    <property type="match status" value="1"/>
</dbReference>
<dbReference type="Pfam" id="PF15595">
    <property type="entry name" value="Imm51"/>
    <property type="match status" value="1"/>
</dbReference>
<feature type="coiled-coil region" evidence="2">
    <location>
        <begin position="11"/>
        <end position="38"/>
    </location>
</feature>
<dbReference type="Proteomes" id="UP000282311">
    <property type="component" value="Unassembled WGS sequence"/>
</dbReference>
<feature type="compositionally biased region" description="Basic and acidic residues" evidence="3">
    <location>
        <begin position="99"/>
        <end position="113"/>
    </location>
</feature>
<dbReference type="OrthoDB" id="8657476at2"/>
<keyword evidence="1" id="KW-0802">TPR repeat</keyword>
<dbReference type="InterPro" id="IPR019734">
    <property type="entry name" value="TPR_rpt"/>
</dbReference>
<dbReference type="InterPro" id="IPR011990">
    <property type="entry name" value="TPR-like_helical_dom_sf"/>
</dbReference>
<accession>A0A3B0CLW8</accession>